<feature type="transmembrane region" description="Helical" evidence="1">
    <location>
        <begin position="35"/>
        <end position="57"/>
    </location>
</feature>
<reference evidence="3" key="1">
    <citation type="submission" date="2016-10" db="EMBL/GenBank/DDBJ databases">
        <authorList>
            <person name="Varghese N."/>
            <person name="Submissions S."/>
        </authorList>
    </citation>
    <scope>NUCLEOTIDE SEQUENCE [LARGE SCALE GENOMIC DNA]</scope>
    <source>
        <strain evidence="3">DSM 22530</strain>
    </source>
</reference>
<proteinExistence type="predicted"/>
<keyword evidence="1" id="KW-0472">Membrane</keyword>
<dbReference type="STRING" id="640948.SAMN05216238_107148"/>
<feature type="transmembrane region" description="Helical" evidence="1">
    <location>
        <begin position="6"/>
        <end position="23"/>
    </location>
</feature>
<organism evidence="2 3">
    <name type="scientific">Lentibacillus persicus</name>
    <dbReference type="NCBI Taxonomy" id="640948"/>
    <lineage>
        <taxon>Bacteria</taxon>
        <taxon>Bacillati</taxon>
        <taxon>Bacillota</taxon>
        <taxon>Bacilli</taxon>
        <taxon>Bacillales</taxon>
        <taxon>Bacillaceae</taxon>
        <taxon>Lentibacillus</taxon>
    </lineage>
</organism>
<gene>
    <name evidence="2" type="ORF">SAMN05216238_107148</name>
</gene>
<dbReference type="RefSeq" id="WP_090085359.1">
    <property type="nucleotide sequence ID" value="NZ_FOMR01000007.1"/>
</dbReference>
<keyword evidence="3" id="KW-1185">Reference proteome</keyword>
<keyword evidence="1" id="KW-1133">Transmembrane helix</keyword>
<dbReference type="Proteomes" id="UP000199474">
    <property type="component" value="Unassembled WGS sequence"/>
</dbReference>
<keyword evidence="1" id="KW-0812">Transmembrane</keyword>
<dbReference type="EMBL" id="FOMR01000007">
    <property type="protein sequence ID" value="SFE03619.1"/>
    <property type="molecule type" value="Genomic_DNA"/>
</dbReference>
<evidence type="ECO:0000313" key="2">
    <source>
        <dbReference type="EMBL" id="SFE03619.1"/>
    </source>
</evidence>
<sequence length="100" mass="11546">MGMIGVLVLPFFVYALVMAFKFSRSNLSKDKKEQILAYSSKYALGVFPLGWLILQLYHDFIASIPYDIYMDAMWILVLLLFTIQGFAINYYKKQTEANQG</sequence>
<dbReference type="OrthoDB" id="2474051at2"/>
<feature type="transmembrane region" description="Helical" evidence="1">
    <location>
        <begin position="72"/>
        <end position="91"/>
    </location>
</feature>
<accession>A0A1I1X8A3</accession>
<evidence type="ECO:0000313" key="3">
    <source>
        <dbReference type="Proteomes" id="UP000199474"/>
    </source>
</evidence>
<evidence type="ECO:0000256" key="1">
    <source>
        <dbReference type="SAM" id="Phobius"/>
    </source>
</evidence>
<dbReference type="AlphaFoldDB" id="A0A1I1X8A3"/>
<name>A0A1I1X8A3_9BACI</name>
<protein>
    <submittedName>
        <fullName evidence="2">Uncharacterized protein</fullName>
    </submittedName>
</protein>